<evidence type="ECO:0000313" key="2">
    <source>
        <dbReference type="EMBL" id="THG16528.1"/>
    </source>
</evidence>
<keyword evidence="1" id="KW-0472">Membrane</keyword>
<dbReference type="Proteomes" id="UP000306102">
    <property type="component" value="Unassembled WGS sequence"/>
</dbReference>
<proteinExistence type="predicted"/>
<keyword evidence="1" id="KW-1133">Transmembrane helix</keyword>
<name>A0A4S4EJ06_CAMSN</name>
<dbReference type="AlphaFoldDB" id="A0A4S4EJ06"/>
<feature type="transmembrane region" description="Helical" evidence="1">
    <location>
        <begin position="552"/>
        <end position="571"/>
    </location>
</feature>
<sequence>MAMVSKTRNMLEGLVREGSFKWLIKNRTSFAEEFEEMGSSPSAGTNWIPELSPVANIVVRRCSKILGISSSELRENFVAEASDSIKHTSRFARNILEYCCFRALALSTQVIGYLEDKTFRRLTFDMMIAWEFPAASSQPFVNVDEDVTVGIEAFSRIAPAVPIIANVIISDNLFEVLASSTGGRLQFYVYEKYLSGLESRPLSYYIIEYMAYYVSVLVPLTGMIHYRAIRKLKTQSESSLLSTFRSAKGEKILEVDGTVTSQPVLEHMGISTWPGRLILTDYALYFEALRVVSYDKAKRYDLSEDLKQVVKPELTGPWGTRLFDKAVFYKSVSLSEPIVMEFPELKGHTRRDFWLAIIREILYVHRFMHKFQITGVEHDEALLKATLGILRVQALREISSASPLCYESLLMFNLCDQRPGGDLVLEALANMSSSRELDRTNNSNVGGGMYSISALAMATNLGSVFGTSSNANEAGLCVGEITVGEMTPLERAVKESRTNYKKVVLAQASVDGVKVDGIDTNLAVMKELFYPVTEVGKWLLSMAYWEDSLKSFVFCLVFTYVIFSHFSFYLVDNDLVQLLLVLKLSQVSSASHFLYKRIPVFSEGSVDELKVEAPPAMNKVEQLLAVQNAISQAEEFIQDGNIVLLKFRALLLSIFPQASEKFAVALLAVSLFVAFVPSKYIILLSFLEAFTRYSPLRKPSTERLTRRMREWWFSIPAAPVLLERAKEDKKTR</sequence>
<reference evidence="2 3" key="1">
    <citation type="journal article" date="2018" name="Proc. Natl. Acad. Sci. U.S.A.">
        <title>Draft genome sequence of Camellia sinensis var. sinensis provides insights into the evolution of the tea genome and tea quality.</title>
        <authorList>
            <person name="Wei C."/>
            <person name="Yang H."/>
            <person name="Wang S."/>
            <person name="Zhao J."/>
            <person name="Liu C."/>
            <person name="Gao L."/>
            <person name="Xia E."/>
            <person name="Lu Y."/>
            <person name="Tai Y."/>
            <person name="She G."/>
            <person name="Sun J."/>
            <person name="Cao H."/>
            <person name="Tong W."/>
            <person name="Gao Q."/>
            <person name="Li Y."/>
            <person name="Deng W."/>
            <person name="Jiang X."/>
            <person name="Wang W."/>
            <person name="Chen Q."/>
            <person name="Zhang S."/>
            <person name="Li H."/>
            <person name="Wu J."/>
            <person name="Wang P."/>
            <person name="Li P."/>
            <person name="Shi C."/>
            <person name="Zheng F."/>
            <person name="Jian J."/>
            <person name="Huang B."/>
            <person name="Shan D."/>
            <person name="Shi M."/>
            <person name="Fang C."/>
            <person name="Yue Y."/>
            <person name="Li F."/>
            <person name="Li D."/>
            <person name="Wei S."/>
            <person name="Han B."/>
            <person name="Jiang C."/>
            <person name="Yin Y."/>
            <person name="Xia T."/>
            <person name="Zhang Z."/>
            <person name="Bennetzen J.L."/>
            <person name="Zhao S."/>
            <person name="Wan X."/>
        </authorList>
    </citation>
    <scope>NUCLEOTIDE SEQUENCE [LARGE SCALE GENOMIC DNA]</scope>
    <source>
        <strain evidence="3">cv. Shuchazao</strain>
        <tissue evidence="2">Leaf</tissue>
    </source>
</reference>
<keyword evidence="3" id="KW-1185">Reference proteome</keyword>
<dbReference type="Pfam" id="PF04842">
    <property type="entry name" value="DUF639"/>
    <property type="match status" value="1"/>
</dbReference>
<evidence type="ECO:0000313" key="3">
    <source>
        <dbReference type="Proteomes" id="UP000306102"/>
    </source>
</evidence>
<evidence type="ECO:0000256" key="1">
    <source>
        <dbReference type="SAM" id="Phobius"/>
    </source>
</evidence>
<gene>
    <name evidence="2" type="ORF">TEA_011764</name>
</gene>
<organism evidence="2 3">
    <name type="scientific">Camellia sinensis var. sinensis</name>
    <name type="common">China tea</name>
    <dbReference type="NCBI Taxonomy" id="542762"/>
    <lineage>
        <taxon>Eukaryota</taxon>
        <taxon>Viridiplantae</taxon>
        <taxon>Streptophyta</taxon>
        <taxon>Embryophyta</taxon>
        <taxon>Tracheophyta</taxon>
        <taxon>Spermatophyta</taxon>
        <taxon>Magnoliopsida</taxon>
        <taxon>eudicotyledons</taxon>
        <taxon>Gunneridae</taxon>
        <taxon>Pentapetalae</taxon>
        <taxon>asterids</taxon>
        <taxon>Ericales</taxon>
        <taxon>Theaceae</taxon>
        <taxon>Camellia</taxon>
    </lineage>
</organism>
<protein>
    <recommendedName>
        <fullName evidence="4">DUF639 domain-containing protein</fullName>
    </recommendedName>
</protein>
<keyword evidence="1" id="KW-0812">Transmembrane</keyword>
<evidence type="ECO:0008006" key="4">
    <source>
        <dbReference type="Google" id="ProtNLM"/>
    </source>
</evidence>
<dbReference type="EMBL" id="SDRB02004032">
    <property type="protein sequence ID" value="THG16528.1"/>
    <property type="molecule type" value="Genomic_DNA"/>
</dbReference>
<feature type="transmembrane region" description="Helical" evidence="1">
    <location>
        <begin position="202"/>
        <end position="226"/>
    </location>
</feature>
<dbReference type="PANTHER" id="PTHR31860:SF6">
    <property type="entry name" value="HEAT-INDUCIBLE TRANSCRIPTION REPRESSOR (DUF639)"/>
    <property type="match status" value="1"/>
</dbReference>
<dbReference type="InterPro" id="IPR006927">
    <property type="entry name" value="DUF639"/>
</dbReference>
<dbReference type="PANTHER" id="PTHR31860">
    <property type="entry name" value="HEAT-INDUCIBLE TRANSCRIPTION REPRESSOR (DUF639)-RELATED"/>
    <property type="match status" value="1"/>
</dbReference>
<accession>A0A4S4EJ06</accession>
<feature type="transmembrane region" description="Helical" evidence="1">
    <location>
        <begin position="662"/>
        <end position="687"/>
    </location>
</feature>
<comment type="caution">
    <text evidence="2">The sequence shown here is derived from an EMBL/GenBank/DDBJ whole genome shotgun (WGS) entry which is preliminary data.</text>
</comment>